<name>A0A1B1U4X0_9HELI</name>
<dbReference type="RefSeq" id="WP_066339410.1">
    <property type="nucleotide sequence ID" value="NZ_CP016503.1"/>
</dbReference>
<dbReference type="EMBL" id="CP016503">
    <property type="protein sequence ID" value="ANV97798.1"/>
    <property type="molecule type" value="Genomic_DNA"/>
</dbReference>
<sequence>MQNNLPKVCVIATGGTIAGGGGGGLDSTHYQAGTLDVSSLITQDLQTNVIIDTKVIAQIDSVEIQKEIWVAILDFLSQNNANYDGFVITHGTDTMEESAFALDMCYRGDKPVVLVGGMRPPCALGSDSLKNLSNALALAASNLGGFVAVVMNDKIFSPKTIYKAHTYNVDAFACRNGGEMGYILDRQIIGFNAANPRNHPVFESKELLSGKRVEIVYIYAGIKVENIAWLADCNVSGIVVAGCGAGNMPDSIKAFLSDLYQKGVMVVVGSRGSHGFVAESDFVPAFGLSVPKAKILLELCLARNLSPKEIQEIFAYF</sequence>
<evidence type="ECO:0000313" key="11">
    <source>
        <dbReference type="EMBL" id="ANV97798.1"/>
    </source>
</evidence>
<comment type="similarity">
    <text evidence="1">Belongs to the asparaginase 1 family.</text>
</comment>
<keyword evidence="2" id="KW-0378">Hydrolase</keyword>
<evidence type="ECO:0000256" key="4">
    <source>
        <dbReference type="ARBA" id="ARBA00073593"/>
    </source>
</evidence>
<dbReference type="Proteomes" id="UP000092884">
    <property type="component" value="Chromosome"/>
</dbReference>
<dbReference type="SUPFAM" id="SSF53774">
    <property type="entry name" value="Glutaminase/Asparaginase"/>
    <property type="match status" value="1"/>
</dbReference>
<dbReference type="InterPro" id="IPR027473">
    <property type="entry name" value="L-asparaginase_C"/>
</dbReference>
<dbReference type="PROSITE" id="PS00144">
    <property type="entry name" value="ASN_GLN_ASE_1"/>
    <property type="match status" value="1"/>
</dbReference>
<dbReference type="PROSITE" id="PS51732">
    <property type="entry name" value="ASN_GLN_ASE_3"/>
    <property type="match status" value="1"/>
</dbReference>
<evidence type="ECO:0000256" key="5">
    <source>
        <dbReference type="PIRSR" id="PIRSR001220-1"/>
    </source>
</evidence>
<feature type="active site" evidence="8">
    <location>
        <position position="92"/>
    </location>
</feature>
<dbReference type="GO" id="GO:0006528">
    <property type="term" value="P:asparagine metabolic process"/>
    <property type="evidence" value="ECO:0007669"/>
    <property type="project" value="InterPro"/>
</dbReference>
<evidence type="ECO:0000259" key="9">
    <source>
        <dbReference type="Pfam" id="PF00710"/>
    </source>
</evidence>
<dbReference type="OrthoDB" id="9788068at2"/>
<dbReference type="PIRSF" id="PIRSF500176">
    <property type="entry name" value="L_ASNase"/>
    <property type="match status" value="1"/>
</dbReference>
<dbReference type="InterPro" id="IPR006034">
    <property type="entry name" value="Asparaginase/glutaminase-like"/>
</dbReference>
<organism evidence="11 12">
    <name type="scientific">Helicobacter enhydrae</name>
    <dbReference type="NCBI Taxonomy" id="222136"/>
    <lineage>
        <taxon>Bacteria</taxon>
        <taxon>Pseudomonadati</taxon>
        <taxon>Campylobacterota</taxon>
        <taxon>Epsilonproteobacteria</taxon>
        <taxon>Campylobacterales</taxon>
        <taxon>Helicobacteraceae</taxon>
        <taxon>Helicobacter</taxon>
    </lineage>
</organism>
<evidence type="ECO:0000256" key="7">
    <source>
        <dbReference type="PROSITE-ProRule" id="PRU10099"/>
    </source>
</evidence>
<dbReference type="InterPro" id="IPR037152">
    <property type="entry name" value="L-asparaginase_N_sf"/>
</dbReference>
<proteinExistence type="inferred from homology"/>
<dbReference type="PIRSF" id="PIRSF001220">
    <property type="entry name" value="L-ASNase_gatD"/>
    <property type="match status" value="1"/>
</dbReference>
<evidence type="ECO:0000256" key="8">
    <source>
        <dbReference type="PROSITE-ProRule" id="PRU10100"/>
    </source>
</evidence>
<dbReference type="InterPro" id="IPR027475">
    <property type="entry name" value="Asparaginase/glutaminase_AS2"/>
</dbReference>
<evidence type="ECO:0000313" key="12">
    <source>
        <dbReference type="Proteomes" id="UP000092884"/>
    </source>
</evidence>
<dbReference type="SMART" id="SM00870">
    <property type="entry name" value="Asparaginase"/>
    <property type="match status" value="1"/>
</dbReference>
<feature type="active site" evidence="7">
    <location>
        <position position="16"/>
    </location>
</feature>
<feature type="binding site" evidence="6">
    <location>
        <position position="61"/>
    </location>
    <ligand>
        <name>substrate</name>
    </ligand>
</feature>
<dbReference type="GO" id="GO:0004067">
    <property type="term" value="F:asparaginase activity"/>
    <property type="evidence" value="ECO:0007669"/>
    <property type="project" value="UniProtKB-UniRule"/>
</dbReference>
<dbReference type="Pfam" id="PF00710">
    <property type="entry name" value="Asparaginase"/>
    <property type="match status" value="1"/>
</dbReference>
<protein>
    <recommendedName>
        <fullName evidence="4">Probable L-asparaginase</fullName>
    </recommendedName>
    <alternativeName>
        <fullName evidence="3">L-asparagine amidohydrolase</fullName>
    </alternativeName>
</protein>
<dbReference type="Gene3D" id="3.40.50.1170">
    <property type="entry name" value="L-asparaginase, N-terminal domain"/>
    <property type="match status" value="1"/>
</dbReference>
<evidence type="ECO:0000256" key="3">
    <source>
        <dbReference type="ARBA" id="ARBA00030414"/>
    </source>
</evidence>
<evidence type="ECO:0000256" key="1">
    <source>
        <dbReference type="ARBA" id="ARBA00010518"/>
    </source>
</evidence>
<evidence type="ECO:0000256" key="6">
    <source>
        <dbReference type="PIRSR" id="PIRSR001220-2"/>
    </source>
</evidence>
<dbReference type="InterPro" id="IPR004550">
    <property type="entry name" value="AsnASE_II"/>
</dbReference>
<dbReference type="PANTHER" id="PTHR11707:SF28">
    <property type="entry name" value="60 KDA LYSOPHOSPHOLIPASE"/>
    <property type="match status" value="1"/>
</dbReference>
<evidence type="ECO:0000259" key="10">
    <source>
        <dbReference type="Pfam" id="PF17763"/>
    </source>
</evidence>
<keyword evidence="12" id="KW-1185">Reference proteome</keyword>
<feature type="domain" description="Asparaginase/glutaminase C-terminal" evidence="10">
    <location>
        <begin position="212"/>
        <end position="314"/>
    </location>
</feature>
<dbReference type="CDD" id="cd08964">
    <property type="entry name" value="L-asparaginase_II"/>
    <property type="match status" value="1"/>
</dbReference>
<feature type="active site" description="O-isoaspartyl threonine intermediate" evidence="5">
    <location>
        <position position="16"/>
    </location>
</feature>
<dbReference type="FunFam" id="3.40.50.1170:FF:000001">
    <property type="entry name" value="L-asparaginase 2"/>
    <property type="match status" value="1"/>
</dbReference>
<gene>
    <name evidence="11" type="ORF">BBW65_02810</name>
</gene>
<dbReference type="PROSITE" id="PS00917">
    <property type="entry name" value="ASN_GLN_ASE_2"/>
    <property type="match status" value="1"/>
</dbReference>
<dbReference type="InterPro" id="IPR036152">
    <property type="entry name" value="Asp/glu_Ase-like_sf"/>
</dbReference>
<accession>A0A1B1U4X0</accession>
<dbReference type="PANTHER" id="PTHR11707">
    <property type="entry name" value="L-ASPARAGINASE"/>
    <property type="match status" value="1"/>
</dbReference>
<reference evidence="12" key="1">
    <citation type="submission" date="2016-07" db="EMBL/GenBank/DDBJ databases">
        <authorList>
            <person name="Florea S."/>
            <person name="Webb J.S."/>
            <person name="Jaromczyk J."/>
            <person name="Schardl C.L."/>
        </authorList>
    </citation>
    <scope>NUCLEOTIDE SEQUENCE [LARGE SCALE GENOMIC DNA]</scope>
    <source>
        <strain evidence="12">MIT 01-6242</strain>
    </source>
</reference>
<dbReference type="InterPro" id="IPR040919">
    <property type="entry name" value="Asparaginase_C"/>
</dbReference>
<dbReference type="Pfam" id="PF17763">
    <property type="entry name" value="Asparaginase_C"/>
    <property type="match status" value="1"/>
</dbReference>
<dbReference type="KEGG" id="het:BBW65_02810"/>
<feature type="binding site" evidence="6">
    <location>
        <begin position="92"/>
        <end position="93"/>
    </location>
    <ligand>
        <name>substrate</name>
    </ligand>
</feature>
<dbReference type="InterPro" id="IPR020827">
    <property type="entry name" value="Asparaginase/glutaminase_AS1"/>
</dbReference>
<dbReference type="PRINTS" id="PR00139">
    <property type="entry name" value="ASNGLNASE"/>
</dbReference>
<dbReference type="STRING" id="222136.BBW65_02810"/>
<feature type="domain" description="L-asparaginase N-terminal" evidence="9">
    <location>
        <begin position="7"/>
        <end position="188"/>
    </location>
</feature>
<dbReference type="Gene3D" id="3.40.50.40">
    <property type="match status" value="1"/>
</dbReference>
<dbReference type="AlphaFoldDB" id="A0A1B1U4X0"/>
<dbReference type="InterPro" id="IPR027474">
    <property type="entry name" value="L-asparaginase_N"/>
</dbReference>
<evidence type="ECO:0000256" key="2">
    <source>
        <dbReference type="ARBA" id="ARBA00022801"/>
    </source>
</evidence>